<comment type="caution">
    <text evidence="2">The sequence shown here is derived from an EMBL/GenBank/DDBJ whole genome shotgun (WGS) entry which is preliminary data.</text>
</comment>
<dbReference type="OrthoDB" id="9872855at2"/>
<dbReference type="EMBL" id="PVNL01000118">
    <property type="protein sequence ID" value="PRQ00578.1"/>
    <property type="molecule type" value="Genomic_DNA"/>
</dbReference>
<organism evidence="2 3">
    <name type="scientific">Enhygromyxa salina</name>
    <dbReference type="NCBI Taxonomy" id="215803"/>
    <lineage>
        <taxon>Bacteria</taxon>
        <taxon>Pseudomonadati</taxon>
        <taxon>Myxococcota</taxon>
        <taxon>Polyangia</taxon>
        <taxon>Nannocystales</taxon>
        <taxon>Nannocystaceae</taxon>
        <taxon>Enhygromyxa</taxon>
    </lineage>
</organism>
<dbReference type="AlphaFoldDB" id="A0A2S9Y655"/>
<evidence type="ECO:0000256" key="1">
    <source>
        <dbReference type="SAM" id="MobiDB-lite"/>
    </source>
</evidence>
<reference evidence="2 3" key="1">
    <citation type="submission" date="2018-03" db="EMBL/GenBank/DDBJ databases">
        <title>Draft Genome Sequences of the Obligatory Marine Myxobacteria Enhygromyxa salina SWB007.</title>
        <authorList>
            <person name="Poehlein A."/>
            <person name="Moghaddam J.A."/>
            <person name="Harms H."/>
            <person name="Alanjari M."/>
            <person name="Koenig G.M."/>
            <person name="Daniel R."/>
            <person name="Schaeberle T.F."/>
        </authorList>
    </citation>
    <scope>NUCLEOTIDE SEQUENCE [LARGE SCALE GENOMIC DNA]</scope>
    <source>
        <strain evidence="2 3">SWB007</strain>
    </source>
</reference>
<proteinExistence type="predicted"/>
<dbReference type="Proteomes" id="UP000238823">
    <property type="component" value="Unassembled WGS sequence"/>
</dbReference>
<feature type="region of interest" description="Disordered" evidence="1">
    <location>
        <begin position="24"/>
        <end position="48"/>
    </location>
</feature>
<name>A0A2S9Y655_9BACT</name>
<dbReference type="RefSeq" id="WP_106092930.1">
    <property type="nucleotide sequence ID" value="NZ_PVNL01000118.1"/>
</dbReference>
<evidence type="ECO:0000313" key="3">
    <source>
        <dbReference type="Proteomes" id="UP000238823"/>
    </source>
</evidence>
<evidence type="ECO:0008006" key="4">
    <source>
        <dbReference type="Google" id="ProtNLM"/>
    </source>
</evidence>
<evidence type="ECO:0000313" key="2">
    <source>
        <dbReference type="EMBL" id="PRQ00578.1"/>
    </source>
</evidence>
<sequence length="268" mass="28244">MHARLILLGVIAVAGCTLENPAFDETGGTQGETSANTSVDTEAGSGEEGQPLVCGLDFGQPIQIKLPPTCNEDDDQGYDRWFTVLGAAGSTWQLGACTNPNCDGCELFELPLTFAGIEVGQLASTGACLRVSARRRAPLNPDSCEFDTVVVSEYANNVGAPVLIARNHDSVGLPVVDPAAGPMLDGFDPQLVLADQCACSEYPADCCDGVGPAPAVYEYDLGLADTIAIDERDTLTIDGVDYEFWALDASETGACDDPMRVAWTLTRE</sequence>
<protein>
    <recommendedName>
        <fullName evidence="4">Lipoprotein</fullName>
    </recommendedName>
</protein>
<feature type="compositionally biased region" description="Polar residues" evidence="1">
    <location>
        <begin position="31"/>
        <end position="40"/>
    </location>
</feature>
<gene>
    <name evidence="2" type="ORF">ENSA7_60720</name>
</gene>
<dbReference type="PROSITE" id="PS51257">
    <property type="entry name" value="PROKAR_LIPOPROTEIN"/>
    <property type="match status" value="1"/>
</dbReference>
<accession>A0A2S9Y655</accession>